<comment type="similarity">
    <text evidence="3">Belongs to the bacterial/plant glucose-1-phosphate adenylyltransferase family.</text>
</comment>
<dbReference type="InterPro" id="IPR005836">
    <property type="entry name" value="ADP_Glu_pyroP_CS"/>
</dbReference>
<feature type="domain" description="Nucleotidyl transferase" evidence="11">
    <location>
        <begin position="90"/>
        <end position="366"/>
    </location>
</feature>
<dbReference type="PANTHER" id="PTHR43523:SF12">
    <property type="entry name" value="GLUCOSE-1-PHOSPHATE ADENYLYLTRANSFERASE LARGE SUBUNIT 1, CHLOROPLASTIC-RELATED"/>
    <property type="match status" value="1"/>
</dbReference>
<dbReference type="GO" id="GO:0005978">
    <property type="term" value="P:glycogen biosynthetic process"/>
    <property type="evidence" value="ECO:0007669"/>
    <property type="project" value="InterPro"/>
</dbReference>
<dbReference type="Gene3D" id="3.90.550.10">
    <property type="entry name" value="Spore Coat Polysaccharide Biosynthesis Protein SpsA, Chain A"/>
    <property type="match status" value="1"/>
</dbReference>
<gene>
    <name evidence="12" type="ORF">WJX81_004240</name>
</gene>
<evidence type="ECO:0000256" key="7">
    <source>
        <dbReference type="ARBA" id="ARBA00022695"/>
    </source>
</evidence>
<keyword evidence="13" id="KW-1185">Reference proteome</keyword>
<proteinExistence type="inferred from homology"/>
<dbReference type="PROSITE" id="PS00809">
    <property type="entry name" value="ADP_GLC_PYROPHOSPH_2"/>
    <property type="match status" value="1"/>
</dbReference>
<dbReference type="Proteomes" id="UP001445335">
    <property type="component" value="Unassembled WGS sequence"/>
</dbReference>
<dbReference type="Pfam" id="PF25247">
    <property type="entry name" value="LbH_GLGC"/>
    <property type="match status" value="1"/>
</dbReference>
<keyword evidence="10" id="KW-0750">Starch biosynthesis</keyword>
<dbReference type="PROSITE" id="PS00808">
    <property type="entry name" value="ADP_GLC_PYROPHOSPH_1"/>
    <property type="match status" value="1"/>
</dbReference>
<comment type="pathway">
    <text evidence="2">Glycan biosynthesis; starch biosynthesis.</text>
</comment>
<evidence type="ECO:0000256" key="2">
    <source>
        <dbReference type="ARBA" id="ARBA00004727"/>
    </source>
</evidence>
<dbReference type="GO" id="GO:0019252">
    <property type="term" value="P:starch biosynthetic process"/>
    <property type="evidence" value="ECO:0007669"/>
    <property type="project" value="UniProtKB-KW"/>
</dbReference>
<reference evidence="12 13" key="1">
    <citation type="journal article" date="2024" name="Nat. Commun.">
        <title>Phylogenomics reveals the evolutionary origins of lichenization in chlorophyte algae.</title>
        <authorList>
            <person name="Puginier C."/>
            <person name="Libourel C."/>
            <person name="Otte J."/>
            <person name="Skaloud P."/>
            <person name="Haon M."/>
            <person name="Grisel S."/>
            <person name="Petersen M."/>
            <person name="Berrin J.G."/>
            <person name="Delaux P.M."/>
            <person name="Dal Grande F."/>
            <person name="Keller J."/>
        </authorList>
    </citation>
    <scope>NUCLEOTIDE SEQUENCE [LARGE SCALE GENOMIC DNA]</scope>
    <source>
        <strain evidence="12 13">SAG 245.80</strain>
    </source>
</reference>
<evidence type="ECO:0000256" key="4">
    <source>
        <dbReference type="ARBA" id="ARBA00012460"/>
    </source>
</evidence>
<accession>A0AAW1SAQ3</accession>
<name>A0AAW1SAQ3_9CHLO</name>
<dbReference type="InterPro" id="IPR011004">
    <property type="entry name" value="Trimer_LpxA-like_sf"/>
</dbReference>
<evidence type="ECO:0000313" key="13">
    <source>
        <dbReference type="Proteomes" id="UP001445335"/>
    </source>
</evidence>
<dbReference type="SUPFAM" id="SSF53448">
    <property type="entry name" value="Nucleotide-diphospho-sugar transferases"/>
    <property type="match status" value="1"/>
</dbReference>
<evidence type="ECO:0000259" key="11">
    <source>
        <dbReference type="Pfam" id="PF00483"/>
    </source>
</evidence>
<evidence type="ECO:0000313" key="12">
    <source>
        <dbReference type="EMBL" id="KAK9842523.1"/>
    </source>
</evidence>
<evidence type="ECO:0000256" key="5">
    <source>
        <dbReference type="ARBA" id="ARBA00022533"/>
    </source>
</evidence>
<dbReference type="SUPFAM" id="SSF51161">
    <property type="entry name" value="Trimeric LpxA-like enzymes"/>
    <property type="match status" value="1"/>
</dbReference>
<organism evidence="12 13">
    <name type="scientific">Elliptochloris bilobata</name>
    <dbReference type="NCBI Taxonomy" id="381761"/>
    <lineage>
        <taxon>Eukaryota</taxon>
        <taxon>Viridiplantae</taxon>
        <taxon>Chlorophyta</taxon>
        <taxon>core chlorophytes</taxon>
        <taxon>Trebouxiophyceae</taxon>
        <taxon>Trebouxiophyceae incertae sedis</taxon>
        <taxon>Elliptochloris clade</taxon>
        <taxon>Elliptochloris</taxon>
    </lineage>
</organism>
<evidence type="ECO:0000256" key="9">
    <source>
        <dbReference type="ARBA" id="ARBA00022840"/>
    </source>
</evidence>
<protein>
    <recommendedName>
        <fullName evidence="4">glucose-1-phosphate adenylyltransferase</fullName>
        <ecNumber evidence="4">2.7.7.27</ecNumber>
    </recommendedName>
</protein>
<dbReference type="NCBIfam" id="NF002772">
    <property type="entry name" value="PRK02862.1"/>
    <property type="match status" value="1"/>
</dbReference>
<comment type="caution">
    <text evidence="12">The sequence shown here is derived from an EMBL/GenBank/DDBJ whole genome shotgun (WGS) entry which is preliminary data.</text>
</comment>
<dbReference type="Pfam" id="PF00483">
    <property type="entry name" value="NTP_transferase"/>
    <property type="match status" value="1"/>
</dbReference>
<evidence type="ECO:0000256" key="6">
    <source>
        <dbReference type="ARBA" id="ARBA00022679"/>
    </source>
</evidence>
<dbReference type="FunFam" id="3.90.550.10:FF:000030">
    <property type="entry name" value="Glucose-1-phosphate adenylyltransferase"/>
    <property type="match status" value="1"/>
</dbReference>
<dbReference type="CDD" id="cd02508">
    <property type="entry name" value="ADP_Glucose_PP"/>
    <property type="match status" value="1"/>
</dbReference>
<keyword evidence="8" id="KW-0547">Nucleotide-binding</keyword>
<evidence type="ECO:0000256" key="3">
    <source>
        <dbReference type="ARBA" id="ARBA00010443"/>
    </source>
</evidence>
<sequence length="520" mass="56802">MQEHLHSRGMRCDGAHGGLAASVSHISRARCLCPQTSRRAARQACAVTATISLERDVPLFLQEREAQRSKEAGPQDFDLQVQDMSKTVLGIILGGGAGSRLYPLTKKRAKPAVPLGANYRLIDIPVSNCINSNVNKIYCLTQFNSASLNRHLSQAYNANVGGYSSRGFVEVLAASQSPVSKAWFQGTADAVRQYMWLFDDAVRDGIEDFLILAGDHLYRMNYQGFVLAHRKTGADITVAALPTDEKKATAFGLMKIDGSGRIVDFAEKPSGDALQAMRVDTTILGLDAERAKDEPYIASMGIYVAKASAIRDLLMKHYPQANDFGSEIIPGAKDMGMHVQAYLYQGYWEDIGTVEAFYESNLALTDNPTPKFSFYDRDAPIYTMSRFLPPSKVQDAEVNNSVLGDGCVIRAGSTISHSVIGLRSLIGERCKVEDALMMGADYYETLEECALIPGCLPMGLGAGTHVRKCIIDKNARIGSNVRIVNQAGVREANREEEGFVIKDSIVVVIKDTIIPDNTVI</sequence>
<dbReference type="GO" id="GO:0008878">
    <property type="term" value="F:glucose-1-phosphate adenylyltransferase activity"/>
    <property type="evidence" value="ECO:0007669"/>
    <property type="project" value="UniProtKB-EC"/>
</dbReference>
<dbReference type="AlphaFoldDB" id="A0AAW1SAQ3"/>
<dbReference type="GO" id="GO:0005524">
    <property type="term" value="F:ATP binding"/>
    <property type="evidence" value="ECO:0007669"/>
    <property type="project" value="UniProtKB-KW"/>
</dbReference>
<keyword evidence="5" id="KW-0021">Allosteric enzyme</keyword>
<dbReference type="InterPro" id="IPR029044">
    <property type="entry name" value="Nucleotide-diphossugar_trans"/>
</dbReference>
<dbReference type="Gene3D" id="2.160.10.10">
    <property type="entry name" value="Hexapeptide repeat proteins"/>
    <property type="match status" value="1"/>
</dbReference>
<dbReference type="InterPro" id="IPR005835">
    <property type="entry name" value="NTP_transferase_dom"/>
</dbReference>
<comment type="catalytic activity">
    <reaction evidence="1">
        <text>alpha-D-glucose 1-phosphate + ATP + H(+) = ADP-alpha-D-glucose + diphosphate</text>
        <dbReference type="Rhea" id="RHEA:12120"/>
        <dbReference type="ChEBI" id="CHEBI:15378"/>
        <dbReference type="ChEBI" id="CHEBI:30616"/>
        <dbReference type="ChEBI" id="CHEBI:33019"/>
        <dbReference type="ChEBI" id="CHEBI:57498"/>
        <dbReference type="ChEBI" id="CHEBI:58601"/>
        <dbReference type="EC" id="2.7.7.27"/>
    </reaction>
</comment>
<evidence type="ECO:0000256" key="10">
    <source>
        <dbReference type="ARBA" id="ARBA00022922"/>
    </source>
</evidence>
<keyword evidence="9" id="KW-0067">ATP-binding</keyword>
<evidence type="ECO:0000256" key="8">
    <source>
        <dbReference type="ARBA" id="ARBA00022741"/>
    </source>
</evidence>
<keyword evidence="7" id="KW-0548">Nucleotidyltransferase</keyword>
<dbReference type="PANTHER" id="PTHR43523">
    <property type="entry name" value="GLUCOSE-1-PHOSPHATE ADENYLYLTRANSFERASE-RELATED"/>
    <property type="match status" value="1"/>
</dbReference>
<dbReference type="InterPro" id="IPR011831">
    <property type="entry name" value="ADP-Glc_PPase"/>
</dbReference>
<dbReference type="EMBL" id="JALJOU010000007">
    <property type="protein sequence ID" value="KAK9842523.1"/>
    <property type="molecule type" value="Genomic_DNA"/>
</dbReference>
<evidence type="ECO:0000256" key="1">
    <source>
        <dbReference type="ARBA" id="ARBA00000956"/>
    </source>
</evidence>
<dbReference type="EC" id="2.7.7.27" evidence="4"/>
<dbReference type="CDD" id="cd04651">
    <property type="entry name" value="LbH_G1P_AT_C"/>
    <property type="match status" value="1"/>
</dbReference>
<keyword evidence="6" id="KW-0808">Transferase</keyword>